<dbReference type="InterPro" id="IPR007627">
    <property type="entry name" value="RNA_pol_sigma70_r2"/>
</dbReference>
<name>A0ABU2M7D5_9ACTN</name>
<evidence type="ECO:0000256" key="2">
    <source>
        <dbReference type="ARBA" id="ARBA00023082"/>
    </source>
</evidence>
<evidence type="ECO:0000256" key="3">
    <source>
        <dbReference type="ARBA" id="ARBA00023125"/>
    </source>
</evidence>
<dbReference type="NCBIfam" id="TIGR02937">
    <property type="entry name" value="sigma70-ECF"/>
    <property type="match status" value="1"/>
</dbReference>
<dbReference type="InterPro" id="IPR013325">
    <property type="entry name" value="RNA_pol_sigma_r2"/>
</dbReference>
<protein>
    <submittedName>
        <fullName evidence="6">Sigma-70 family RNA polymerase sigma factor</fullName>
    </submittedName>
</protein>
<dbReference type="PANTHER" id="PTHR43133">
    <property type="entry name" value="RNA POLYMERASE ECF-TYPE SIGMA FACTO"/>
    <property type="match status" value="1"/>
</dbReference>
<proteinExistence type="predicted"/>
<dbReference type="Pfam" id="PF04542">
    <property type="entry name" value="Sigma70_r2"/>
    <property type="match status" value="1"/>
</dbReference>
<organism evidence="6 7">
    <name type="scientific">Nocardiopsis lambiniae</name>
    <dbReference type="NCBI Taxonomy" id="3075539"/>
    <lineage>
        <taxon>Bacteria</taxon>
        <taxon>Bacillati</taxon>
        <taxon>Actinomycetota</taxon>
        <taxon>Actinomycetes</taxon>
        <taxon>Streptosporangiales</taxon>
        <taxon>Nocardiopsidaceae</taxon>
        <taxon>Nocardiopsis</taxon>
    </lineage>
</organism>
<evidence type="ECO:0000313" key="7">
    <source>
        <dbReference type="Proteomes" id="UP001183390"/>
    </source>
</evidence>
<keyword evidence="2" id="KW-0731">Sigma factor</keyword>
<keyword evidence="1" id="KW-0805">Transcription regulation</keyword>
<reference evidence="7" key="1">
    <citation type="submission" date="2023-07" db="EMBL/GenBank/DDBJ databases">
        <title>30 novel species of actinomycetes from the DSMZ collection.</title>
        <authorList>
            <person name="Nouioui I."/>
        </authorList>
    </citation>
    <scope>NUCLEOTIDE SEQUENCE [LARGE SCALE GENOMIC DNA]</scope>
    <source>
        <strain evidence="7">DSM 44743</strain>
    </source>
</reference>
<dbReference type="InterPro" id="IPR039425">
    <property type="entry name" value="RNA_pol_sigma-70-like"/>
</dbReference>
<evidence type="ECO:0000259" key="5">
    <source>
        <dbReference type="Pfam" id="PF04542"/>
    </source>
</evidence>
<feature type="domain" description="RNA polymerase sigma-70 region 2" evidence="5">
    <location>
        <begin position="28"/>
        <end position="95"/>
    </location>
</feature>
<dbReference type="PANTHER" id="PTHR43133:SF8">
    <property type="entry name" value="RNA POLYMERASE SIGMA FACTOR HI_1459-RELATED"/>
    <property type="match status" value="1"/>
</dbReference>
<keyword evidence="3" id="KW-0238">DNA-binding</keyword>
<keyword evidence="7" id="KW-1185">Reference proteome</keyword>
<gene>
    <name evidence="6" type="ORF">RM479_09195</name>
</gene>
<sequence>MATTGRGADDAELVRRALLGEYPAWRDIVDRHLPMVNAIARSYRLSAPDREDVVQTVWLTLNQHLPRLREPRHLKAWLSRVTRDKCLRQRERDARQYPTDPETFAHIGGAAPDPETEYLRKERDATLRRAVDGLRDPDERRAALRYLEPESVPRAEDPRVASNHRRRMVRRLRDSLEDV</sequence>
<dbReference type="Proteomes" id="UP001183390">
    <property type="component" value="Unassembled WGS sequence"/>
</dbReference>
<keyword evidence="4" id="KW-0804">Transcription</keyword>
<evidence type="ECO:0000256" key="4">
    <source>
        <dbReference type="ARBA" id="ARBA00023163"/>
    </source>
</evidence>
<evidence type="ECO:0000313" key="6">
    <source>
        <dbReference type="EMBL" id="MDT0328589.1"/>
    </source>
</evidence>
<dbReference type="SUPFAM" id="SSF88946">
    <property type="entry name" value="Sigma2 domain of RNA polymerase sigma factors"/>
    <property type="match status" value="1"/>
</dbReference>
<dbReference type="InterPro" id="IPR014284">
    <property type="entry name" value="RNA_pol_sigma-70_dom"/>
</dbReference>
<comment type="caution">
    <text evidence="6">The sequence shown here is derived from an EMBL/GenBank/DDBJ whole genome shotgun (WGS) entry which is preliminary data.</text>
</comment>
<accession>A0ABU2M7D5</accession>
<dbReference type="Gene3D" id="1.10.1740.10">
    <property type="match status" value="1"/>
</dbReference>
<dbReference type="RefSeq" id="WP_311511313.1">
    <property type="nucleotide sequence ID" value="NZ_JAVREP010000005.1"/>
</dbReference>
<dbReference type="EMBL" id="JAVREP010000005">
    <property type="protein sequence ID" value="MDT0328589.1"/>
    <property type="molecule type" value="Genomic_DNA"/>
</dbReference>
<evidence type="ECO:0000256" key="1">
    <source>
        <dbReference type="ARBA" id="ARBA00023015"/>
    </source>
</evidence>